<evidence type="ECO:0000313" key="5">
    <source>
        <dbReference type="Proteomes" id="UP000031521"/>
    </source>
</evidence>
<dbReference type="STRING" id="1208324.P73_0169"/>
<comment type="similarity">
    <text evidence="1">Belongs to the FAH family.</text>
</comment>
<dbReference type="InterPro" id="IPR036663">
    <property type="entry name" value="Fumarylacetoacetase_C_sf"/>
</dbReference>
<dbReference type="SUPFAM" id="SSF56529">
    <property type="entry name" value="FAH"/>
    <property type="match status" value="1"/>
</dbReference>
<dbReference type="InterPro" id="IPR051121">
    <property type="entry name" value="FAH"/>
</dbReference>
<accession>A0A0B5DNT7</accession>
<dbReference type="Pfam" id="PF01557">
    <property type="entry name" value="FAA_hydrolase"/>
    <property type="match status" value="1"/>
</dbReference>
<dbReference type="GO" id="GO:0016787">
    <property type="term" value="F:hydrolase activity"/>
    <property type="evidence" value="ECO:0007669"/>
    <property type="project" value="UniProtKB-KW"/>
</dbReference>
<dbReference type="RefSeq" id="WP_052452968.1">
    <property type="nucleotide sequence ID" value="NZ_CP004393.1"/>
</dbReference>
<keyword evidence="2" id="KW-0479">Metal-binding</keyword>
<keyword evidence="4" id="KW-0378">Hydrolase</keyword>
<dbReference type="InterPro" id="IPR011234">
    <property type="entry name" value="Fumarylacetoacetase-like_C"/>
</dbReference>
<dbReference type="PANTHER" id="PTHR42796">
    <property type="entry name" value="FUMARYLACETOACETATE HYDROLASE DOMAIN-CONTAINING PROTEIN 2A-RELATED"/>
    <property type="match status" value="1"/>
</dbReference>
<feature type="domain" description="Fumarylacetoacetase-like C-terminal" evidence="3">
    <location>
        <begin position="98"/>
        <end position="315"/>
    </location>
</feature>
<dbReference type="AlphaFoldDB" id="A0A0B5DNT7"/>
<evidence type="ECO:0000313" key="4">
    <source>
        <dbReference type="EMBL" id="AJE44884.1"/>
    </source>
</evidence>
<sequence length="320" mass="34365">MKLVTLDCVPGGQPGAVLESGEILHLARAAAPGTAETWLPPRLRDILAAGQEGLDLVRRIVERVEGLDETERHALRAQGGLLPADTRLLAPLPDPNLIVSVGQAYRSHVAEMKGNLPKEPHGFLKSPTVITGPEAEIALPPQAADLVDFEGELCVVIGRTCHNVTEAEAMRYVAGYTVTNDLSARDAVPMIGAAKTTPDARVAWDHVHMDKQYPGFAPMGPVMVTADEIADPGDLTLTTRVNGAVMQQANTSDFIFPVARVISYFSHWYTLRPGDIISTGTPGGVGYGRDPKVLLRPGDVVEVEVSRVGTLRNRFVAKPH</sequence>
<evidence type="ECO:0000256" key="1">
    <source>
        <dbReference type="ARBA" id="ARBA00010211"/>
    </source>
</evidence>
<evidence type="ECO:0000256" key="2">
    <source>
        <dbReference type="ARBA" id="ARBA00022723"/>
    </source>
</evidence>
<name>A0A0B5DNT7_9RHOB</name>
<dbReference type="EMBL" id="CP004393">
    <property type="protein sequence ID" value="AJE44884.1"/>
    <property type="molecule type" value="Genomic_DNA"/>
</dbReference>
<dbReference type="Gene3D" id="3.90.850.10">
    <property type="entry name" value="Fumarylacetoacetase-like, C-terminal domain"/>
    <property type="match status" value="1"/>
</dbReference>
<gene>
    <name evidence="4" type="ORF">P73_0169</name>
</gene>
<dbReference type="GO" id="GO:0046872">
    <property type="term" value="F:metal ion binding"/>
    <property type="evidence" value="ECO:0007669"/>
    <property type="project" value="UniProtKB-KW"/>
</dbReference>
<protein>
    <submittedName>
        <fullName evidence="4">Fumarylacetoacetate (FAA) hydrolase</fullName>
    </submittedName>
</protein>
<dbReference type="HOGENOM" id="CLU_028458_3_0_5"/>
<proteinExistence type="inferred from homology"/>
<dbReference type="GO" id="GO:0016853">
    <property type="term" value="F:isomerase activity"/>
    <property type="evidence" value="ECO:0007669"/>
    <property type="project" value="UniProtKB-ARBA"/>
</dbReference>
<evidence type="ECO:0000259" key="3">
    <source>
        <dbReference type="Pfam" id="PF01557"/>
    </source>
</evidence>
<keyword evidence="5" id="KW-1185">Reference proteome</keyword>
<organism evidence="4 5">
    <name type="scientific">Celeribacter indicus</name>
    <dbReference type="NCBI Taxonomy" id="1208324"/>
    <lineage>
        <taxon>Bacteria</taxon>
        <taxon>Pseudomonadati</taxon>
        <taxon>Pseudomonadota</taxon>
        <taxon>Alphaproteobacteria</taxon>
        <taxon>Rhodobacterales</taxon>
        <taxon>Roseobacteraceae</taxon>
        <taxon>Celeribacter</taxon>
    </lineage>
</organism>
<dbReference type="GO" id="GO:0019752">
    <property type="term" value="P:carboxylic acid metabolic process"/>
    <property type="evidence" value="ECO:0007669"/>
    <property type="project" value="UniProtKB-ARBA"/>
</dbReference>
<dbReference type="Proteomes" id="UP000031521">
    <property type="component" value="Chromosome"/>
</dbReference>
<dbReference type="PANTHER" id="PTHR42796:SF4">
    <property type="entry name" value="FUMARYLACETOACETATE HYDROLASE DOMAIN-CONTAINING PROTEIN 2A"/>
    <property type="match status" value="1"/>
</dbReference>
<dbReference type="FunFam" id="3.90.850.10:FF:000002">
    <property type="entry name" value="2-hydroxyhepta-2,4-diene-1,7-dioate isomerase"/>
    <property type="match status" value="1"/>
</dbReference>
<reference evidence="4 5" key="1">
    <citation type="journal article" date="2014" name="Int. J. Syst. Evol. Microbiol.">
        <title>Celeribacter indicus sp. nov., a polycyclic aromatic hydrocarbon-degrading bacterium from deep-sea sediment and reclassification of Huaishuia halophila as Celeribacter halophilus comb. nov.</title>
        <authorList>
            <person name="Lai Q."/>
            <person name="Cao J."/>
            <person name="Yuan J."/>
            <person name="Li F."/>
            <person name="Shao Z."/>
        </authorList>
    </citation>
    <scope>NUCLEOTIDE SEQUENCE [LARGE SCALE GENOMIC DNA]</scope>
    <source>
        <strain evidence="4">P73</strain>
    </source>
</reference>
<dbReference type="KEGG" id="cid:P73_0169"/>
<dbReference type="OrthoDB" id="5197601at2"/>